<organism evidence="1 2">
    <name type="scientific">Smittium mucronatum</name>
    <dbReference type="NCBI Taxonomy" id="133383"/>
    <lineage>
        <taxon>Eukaryota</taxon>
        <taxon>Fungi</taxon>
        <taxon>Fungi incertae sedis</taxon>
        <taxon>Zoopagomycota</taxon>
        <taxon>Kickxellomycotina</taxon>
        <taxon>Harpellomycetes</taxon>
        <taxon>Harpellales</taxon>
        <taxon>Legeriomycetaceae</taxon>
        <taxon>Smittium</taxon>
    </lineage>
</organism>
<gene>
    <name evidence="1" type="ORF">AYI68_g1577</name>
</gene>
<sequence length="117" mass="13373">MWEFIKYSTGKYNNSAYSGPVLDKSHNLVTDILSKMRILANHFKNLAMDTTGNSRATDKWESMLDYDIETFPECNEPIKWSEIIISLRDIPNNKSPGTDGILNEIWKMASNEILPTS</sequence>
<keyword evidence="2" id="KW-1185">Reference proteome</keyword>
<dbReference type="AlphaFoldDB" id="A0A1R0H576"/>
<proteinExistence type="predicted"/>
<reference evidence="1 2" key="1">
    <citation type="journal article" date="2016" name="Mol. Biol. Evol.">
        <title>Genome-Wide Survey of Gut Fungi (Harpellales) Reveals the First Horizontally Transferred Ubiquitin Gene from a Mosquito Host.</title>
        <authorList>
            <person name="Wang Y."/>
            <person name="White M.M."/>
            <person name="Kvist S."/>
            <person name="Moncalvo J.M."/>
        </authorList>
    </citation>
    <scope>NUCLEOTIDE SEQUENCE [LARGE SCALE GENOMIC DNA]</scope>
    <source>
        <strain evidence="1 2">ALG-7-W6</strain>
    </source>
</reference>
<protein>
    <submittedName>
        <fullName evidence="1">Uncharacterized protein</fullName>
    </submittedName>
</protein>
<accession>A0A1R0H576</accession>
<feature type="non-terminal residue" evidence="1">
    <location>
        <position position="117"/>
    </location>
</feature>
<dbReference type="Proteomes" id="UP000187455">
    <property type="component" value="Unassembled WGS sequence"/>
</dbReference>
<evidence type="ECO:0000313" key="1">
    <source>
        <dbReference type="EMBL" id="OLY84256.1"/>
    </source>
</evidence>
<dbReference type="EMBL" id="LSSL01000558">
    <property type="protein sequence ID" value="OLY84256.1"/>
    <property type="molecule type" value="Genomic_DNA"/>
</dbReference>
<evidence type="ECO:0000313" key="2">
    <source>
        <dbReference type="Proteomes" id="UP000187455"/>
    </source>
</evidence>
<dbReference type="OrthoDB" id="3067660at2759"/>
<name>A0A1R0H576_9FUNG</name>
<comment type="caution">
    <text evidence="1">The sequence shown here is derived from an EMBL/GenBank/DDBJ whole genome shotgun (WGS) entry which is preliminary data.</text>
</comment>